<evidence type="ECO:0000256" key="2">
    <source>
        <dbReference type="ARBA" id="ARBA00022723"/>
    </source>
</evidence>
<protein>
    <submittedName>
        <fullName evidence="6">Yippee family protein</fullName>
    </submittedName>
</protein>
<name>A0A6V8GY80_TALPI</name>
<keyword evidence="3" id="KW-0862">Zinc</keyword>
<organism evidence="6 7">
    <name type="scientific">Talaromyces pinophilus</name>
    <name type="common">Penicillium pinophilum</name>
    <dbReference type="NCBI Taxonomy" id="128442"/>
    <lineage>
        <taxon>Eukaryota</taxon>
        <taxon>Fungi</taxon>
        <taxon>Dikarya</taxon>
        <taxon>Ascomycota</taxon>
        <taxon>Pezizomycotina</taxon>
        <taxon>Eurotiomycetes</taxon>
        <taxon>Eurotiomycetidae</taxon>
        <taxon>Eurotiales</taxon>
        <taxon>Trichocomaceae</taxon>
        <taxon>Talaromyces</taxon>
        <taxon>Talaromyces sect. Talaromyces</taxon>
    </lineage>
</organism>
<dbReference type="AlphaFoldDB" id="A0A6V8GY80"/>
<feature type="domain" description="Yippee" evidence="5">
    <location>
        <begin position="56"/>
        <end position="170"/>
    </location>
</feature>
<dbReference type="EMBL" id="DF933811">
    <property type="protein sequence ID" value="GAM34022.1"/>
    <property type="molecule type" value="Genomic_DNA"/>
</dbReference>
<evidence type="ECO:0000256" key="1">
    <source>
        <dbReference type="ARBA" id="ARBA00005613"/>
    </source>
</evidence>
<dbReference type="InterPro" id="IPR039058">
    <property type="entry name" value="Yippee_fam"/>
</dbReference>
<dbReference type="PANTHER" id="PTHR13848">
    <property type="entry name" value="PROTEIN YIPPEE-LIKE CG15309-RELATED"/>
    <property type="match status" value="1"/>
</dbReference>
<keyword evidence="7" id="KW-1185">Reference proteome</keyword>
<dbReference type="Pfam" id="PF03226">
    <property type="entry name" value="Yippee-Mis18"/>
    <property type="match status" value="1"/>
</dbReference>
<evidence type="ECO:0000256" key="4">
    <source>
        <dbReference type="SAM" id="MobiDB-lite"/>
    </source>
</evidence>
<evidence type="ECO:0000259" key="5">
    <source>
        <dbReference type="PROSITE" id="PS51792"/>
    </source>
</evidence>
<accession>A0A6V8GY80</accession>
<evidence type="ECO:0000313" key="7">
    <source>
        <dbReference type="Proteomes" id="UP000053095"/>
    </source>
</evidence>
<comment type="caution">
    <text evidence="6">The sequence shown here is derived from an EMBL/GenBank/DDBJ whole genome shotgun (WGS) entry which is preliminary data.</text>
</comment>
<evidence type="ECO:0000313" key="6">
    <source>
        <dbReference type="EMBL" id="GAM34022.1"/>
    </source>
</evidence>
<dbReference type="GO" id="GO:0046872">
    <property type="term" value="F:metal ion binding"/>
    <property type="evidence" value="ECO:0007669"/>
    <property type="project" value="UniProtKB-KW"/>
</dbReference>
<dbReference type="InterPro" id="IPR004910">
    <property type="entry name" value="Yippee/Mis18/Cereblon"/>
</dbReference>
<keyword evidence="2" id="KW-0479">Metal-binding</keyword>
<dbReference type="Proteomes" id="UP000053095">
    <property type="component" value="Unassembled WGS sequence"/>
</dbReference>
<gene>
    <name evidence="6" type="ORF">TCE0_015f01339</name>
</gene>
<sequence length="239" mass="26345">MPLISIPAFPTFLIPSPSFPKRQHKAPKSHDVADDSIEDANSPHSPENSLRSSHLSYIRCARCGGHICHTSQIVSKGFTGRHGRAYLVSPTDSTSLNGYQQTTNTATLPNTITQRAVPRQLVTGAHTVADINCIICGSVLGWKYIAAEEEAQRYKVGKYIIETKRITTSSCWEFQDDFPSPTSSDGLASSLPSAVADDYSSEVEFDSQDEDECEDLFAGVWSPGLARRRRNRKLTRNVI</sequence>
<evidence type="ECO:0000256" key="3">
    <source>
        <dbReference type="ARBA" id="ARBA00022833"/>
    </source>
</evidence>
<proteinExistence type="inferred from homology"/>
<dbReference type="PROSITE" id="PS51792">
    <property type="entry name" value="YIPPEE"/>
    <property type="match status" value="1"/>
</dbReference>
<feature type="region of interest" description="Disordered" evidence="4">
    <location>
        <begin position="17"/>
        <end position="50"/>
    </location>
</feature>
<comment type="similarity">
    <text evidence="1">Belongs to the yippee family.</text>
</comment>
<dbReference type="InterPro" id="IPR034751">
    <property type="entry name" value="Yippee"/>
</dbReference>
<reference evidence="7" key="1">
    <citation type="journal article" date="2015" name="Genome Announc.">
        <title>Draft genome sequence of Talaromyces cellulolyticus strain Y-94, a source of lignocellulosic biomass-degrading enzymes.</title>
        <authorList>
            <person name="Fujii T."/>
            <person name="Koike H."/>
            <person name="Sawayama S."/>
            <person name="Yano S."/>
            <person name="Inoue H."/>
        </authorList>
    </citation>
    <scope>NUCLEOTIDE SEQUENCE [LARGE SCALE GENOMIC DNA]</scope>
    <source>
        <strain evidence="7">Y-94</strain>
    </source>
</reference>